<dbReference type="AlphaFoldDB" id="A0A222MYT1"/>
<gene>
    <name evidence="3" type="primary">cfiR</name>
    <name evidence="3" type="ORF">CAV_1060</name>
</gene>
<dbReference type="InterPro" id="IPR039445">
    <property type="entry name" value="DauR-like_HTH"/>
</dbReference>
<dbReference type="EMBL" id="CP022347">
    <property type="protein sequence ID" value="ASQ30712.1"/>
    <property type="molecule type" value="Genomic_DNA"/>
</dbReference>
<proteinExistence type="predicted"/>
<dbReference type="Pfam" id="PF13309">
    <property type="entry name" value="HTH_22"/>
    <property type="match status" value="1"/>
</dbReference>
<accession>A0A222MYT1</accession>
<dbReference type="PANTHER" id="PTHR35568">
    <property type="entry name" value="TRANSCRIPTIONAL REGULATOR DAUR"/>
    <property type="match status" value="1"/>
</dbReference>
<organism evidence="3 4">
    <name type="scientific">Campylobacter avium LMG 24591</name>
    <dbReference type="NCBI Taxonomy" id="522484"/>
    <lineage>
        <taxon>Bacteria</taxon>
        <taxon>Pseudomonadati</taxon>
        <taxon>Campylobacterota</taxon>
        <taxon>Epsilonproteobacteria</taxon>
        <taxon>Campylobacterales</taxon>
        <taxon>Campylobacteraceae</taxon>
        <taxon>Campylobacter</taxon>
    </lineage>
</organism>
<evidence type="ECO:0000259" key="1">
    <source>
        <dbReference type="Pfam" id="PF08348"/>
    </source>
</evidence>
<dbReference type="InterPro" id="IPR039446">
    <property type="entry name" value="DauR-like"/>
</dbReference>
<sequence length="219" mass="25062">MRAEKKEHFIKLCKFLGQVLGKRYEVVFHVIEESGAYIAAIENNQVSGRTTNSPLTAFASELVQNKSYLDKDFLCGYKAMVNKDKMVRGSTFFIKDKDKLEGILCINYDTSEMRDVVAKIIDIEKLDDMSSILNLKQEDDNNVEVLNHSIEEILTQYVDVKYLESDFLLTTEQKQSIISKLYKKGVFNVKGAISVVAKFLKLSEPSVYRYLGNVKKDMK</sequence>
<evidence type="ECO:0000259" key="2">
    <source>
        <dbReference type="Pfam" id="PF13309"/>
    </source>
</evidence>
<dbReference type="KEGG" id="cavi:CAV_1060"/>
<dbReference type="Pfam" id="PF08348">
    <property type="entry name" value="PAS_6"/>
    <property type="match status" value="1"/>
</dbReference>
<dbReference type="RefSeq" id="WP_094752830.1">
    <property type="nucleotide sequence ID" value="NZ_CP022347.1"/>
</dbReference>
<dbReference type="OrthoDB" id="9796595at2"/>
<dbReference type="Proteomes" id="UP000201169">
    <property type="component" value="Chromosome"/>
</dbReference>
<evidence type="ECO:0000313" key="3">
    <source>
        <dbReference type="EMBL" id="ASQ30712.1"/>
    </source>
</evidence>
<reference evidence="3 4" key="1">
    <citation type="submission" date="2017-07" db="EMBL/GenBank/DDBJ databases">
        <title>Analysis of two Campylobacter avium genomes and identification of a novel hippuricase gene.</title>
        <authorList>
            <person name="Miller W.G."/>
            <person name="Chapman M.H."/>
            <person name="Yee E."/>
            <person name="Revez J."/>
            <person name="Bono J.L."/>
            <person name="Rossi M."/>
        </authorList>
    </citation>
    <scope>NUCLEOTIDE SEQUENCE [LARGE SCALE GENOMIC DNA]</scope>
    <source>
        <strain evidence="3 4">LMG 24591</strain>
    </source>
</reference>
<protein>
    <submittedName>
        <fullName evidence="3">PAS domain-containing transcriptional regulator, YheO family</fullName>
    </submittedName>
</protein>
<feature type="domain" description="YheO-like" evidence="1">
    <location>
        <begin position="8"/>
        <end position="116"/>
    </location>
</feature>
<evidence type="ECO:0000313" key="4">
    <source>
        <dbReference type="Proteomes" id="UP000201169"/>
    </source>
</evidence>
<dbReference type="PANTHER" id="PTHR35568:SF1">
    <property type="entry name" value="TRANSCRIPTIONAL REGULATOR DAUR"/>
    <property type="match status" value="1"/>
</dbReference>
<dbReference type="InterPro" id="IPR013559">
    <property type="entry name" value="YheO"/>
</dbReference>
<name>A0A222MYT1_9BACT</name>
<keyword evidence="4" id="KW-1185">Reference proteome</keyword>
<feature type="domain" description="Transcriptional regulator DauR-like HTH" evidence="2">
    <location>
        <begin position="169"/>
        <end position="211"/>
    </location>
</feature>